<evidence type="ECO:0000313" key="8">
    <source>
        <dbReference type="Proteomes" id="UP000299084"/>
    </source>
</evidence>
<evidence type="ECO:0000256" key="2">
    <source>
        <dbReference type="ARBA" id="ARBA00055252"/>
    </source>
</evidence>
<dbReference type="GO" id="GO:0007165">
    <property type="term" value="P:signal transduction"/>
    <property type="evidence" value="ECO:0007669"/>
    <property type="project" value="InterPro"/>
</dbReference>
<feature type="domain" description="Rho-GAP" evidence="6">
    <location>
        <begin position="93"/>
        <end position="299"/>
    </location>
</feature>
<evidence type="ECO:0000256" key="3">
    <source>
        <dbReference type="ARBA" id="ARBA00070235"/>
    </source>
</evidence>
<feature type="region of interest" description="Disordered" evidence="5">
    <location>
        <begin position="367"/>
        <end position="389"/>
    </location>
</feature>
<evidence type="ECO:0000256" key="5">
    <source>
        <dbReference type="SAM" id="MobiDB-lite"/>
    </source>
</evidence>
<dbReference type="SMART" id="SM00324">
    <property type="entry name" value="RhoGAP"/>
    <property type="match status" value="1"/>
</dbReference>
<dbReference type="EMBL" id="JWIN03000011">
    <property type="protein sequence ID" value="KAB1271552.1"/>
    <property type="molecule type" value="Genomic_DNA"/>
</dbReference>
<protein>
    <recommendedName>
        <fullName evidence="3">Rho GTPase-activating protein 19</fullName>
    </recommendedName>
    <alternativeName>
        <fullName evidence="4">Rho-type GTPase-activating protein 19</fullName>
    </alternativeName>
</protein>
<dbReference type="GO" id="GO:0005737">
    <property type="term" value="C:cytoplasm"/>
    <property type="evidence" value="ECO:0007669"/>
    <property type="project" value="TreeGrafter"/>
</dbReference>
<dbReference type="Proteomes" id="UP000299084">
    <property type="component" value="Unassembled WGS sequence"/>
</dbReference>
<dbReference type="Gene3D" id="1.10.555.10">
    <property type="entry name" value="Rho GTPase activation protein"/>
    <property type="match status" value="1"/>
</dbReference>
<accession>A0A5N4DK79</accession>
<keyword evidence="1" id="KW-0343">GTPase activation</keyword>
<reference evidence="7 8" key="1">
    <citation type="journal article" date="2019" name="Mol. Ecol. Resour.">
        <title>Improving Illumina assemblies with Hi-C and long reads: an example with the North African dromedary.</title>
        <authorList>
            <person name="Elbers J.P."/>
            <person name="Rogers M.F."/>
            <person name="Perelman P.L."/>
            <person name="Proskuryakova A.A."/>
            <person name="Serdyukova N.A."/>
            <person name="Johnson W.E."/>
            <person name="Horin P."/>
            <person name="Corander J."/>
            <person name="Murphy D."/>
            <person name="Burger P.A."/>
        </authorList>
    </citation>
    <scope>NUCLEOTIDE SEQUENCE [LARGE SCALE GENOMIC DNA]</scope>
    <source>
        <strain evidence="7">Drom800</strain>
        <tissue evidence="7">Blood</tissue>
    </source>
</reference>
<evidence type="ECO:0000313" key="7">
    <source>
        <dbReference type="EMBL" id="KAB1271552.1"/>
    </source>
</evidence>
<dbReference type="SUPFAM" id="SSF48350">
    <property type="entry name" value="GTPase activation domain, GAP"/>
    <property type="match status" value="1"/>
</dbReference>
<comment type="caution">
    <text evidence="7">The sequence shown here is derived from an EMBL/GenBank/DDBJ whole genome shotgun (WGS) entry which is preliminary data.</text>
</comment>
<keyword evidence="8" id="KW-1185">Reference proteome</keyword>
<dbReference type="FunFam" id="1.10.555.10:FF:000022">
    <property type="entry name" value="rho GTPase-activating protein 19"/>
    <property type="match status" value="1"/>
</dbReference>
<dbReference type="CDD" id="cd04392">
    <property type="entry name" value="RhoGAP_ARHGAP19"/>
    <property type="match status" value="1"/>
</dbReference>
<dbReference type="Pfam" id="PF00620">
    <property type="entry name" value="RhoGAP"/>
    <property type="match status" value="1"/>
</dbReference>
<dbReference type="GO" id="GO:0005096">
    <property type="term" value="F:GTPase activator activity"/>
    <property type="evidence" value="ECO:0007669"/>
    <property type="project" value="UniProtKB-KW"/>
</dbReference>
<dbReference type="PROSITE" id="PS50238">
    <property type="entry name" value="RHOGAP"/>
    <property type="match status" value="1"/>
</dbReference>
<dbReference type="PANTHER" id="PTHR14963:SF7">
    <property type="entry name" value="RHO GTPASE-ACTIVATING PROTEIN 19"/>
    <property type="match status" value="1"/>
</dbReference>
<name>A0A5N4DK79_CAMDR</name>
<comment type="function">
    <text evidence="2">GTPase activator for the Rho-type GTPases by converting them to an inactive GDP-bound state.</text>
</comment>
<organism evidence="7 8">
    <name type="scientific">Camelus dromedarius</name>
    <name type="common">Dromedary</name>
    <name type="synonym">Arabian camel</name>
    <dbReference type="NCBI Taxonomy" id="9838"/>
    <lineage>
        <taxon>Eukaryota</taxon>
        <taxon>Metazoa</taxon>
        <taxon>Chordata</taxon>
        <taxon>Craniata</taxon>
        <taxon>Vertebrata</taxon>
        <taxon>Euteleostomi</taxon>
        <taxon>Mammalia</taxon>
        <taxon>Eutheria</taxon>
        <taxon>Laurasiatheria</taxon>
        <taxon>Artiodactyla</taxon>
        <taxon>Tylopoda</taxon>
        <taxon>Camelidae</taxon>
        <taxon>Camelus</taxon>
    </lineage>
</organism>
<proteinExistence type="predicted"/>
<dbReference type="GO" id="GO:0051056">
    <property type="term" value="P:regulation of small GTPase mediated signal transduction"/>
    <property type="evidence" value="ECO:0007669"/>
    <property type="project" value="TreeGrafter"/>
</dbReference>
<dbReference type="PANTHER" id="PTHR14963">
    <property type="entry name" value="RHO GTPASE ACTIVATING PROTEIN 18,19-RELATED"/>
    <property type="match status" value="1"/>
</dbReference>
<dbReference type="InterPro" id="IPR000198">
    <property type="entry name" value="RhoGAP_dom"/>
</dbReference>
<evidence type="ECO:0000259" key="6">
    <source>
        <dbReference type="PROSITE" id="PS50238"/>
    </source>
</evidence>
<evidence type="ECO:0000256" key="4">
    <source>
        <dbReference type="ARBA" id="ARBA00083391"/>
    </source>
</evidence>
<dbReference type="AlphaFoldDB" id="A0A5N4DK79"/>
<dbReference type="InterPro" id="IPR047941">
    <property type="entry name" value="ARHGAP19_RhoGAP"/>
</dbReference>
<evidence type="ECO:0000256" key="1">
    <source>
        <dbReference type="ARBA" id="ARBA00022468"/>
    </source>
</evidence>
<dbReference type="InterPro" id="IPR008936">
    <property type="entry name" value="Rho_GTPase_activation_prot"/>
</dbReference>
<dbReference type="STRING" id="9838.ENSCDRP00005011871"/>
<gene>
    <name evidence="7" type="ORF">Cadr_000009379</name>
</gene>
<sequence>MGFFCFMFFSDAICNFVICNDSSLRSQPIIFNPDFFVEKLRHEKPEVFTELVVSNITRLIDLPGTELAQLMGEVDLKLPGGAGPASGFFRSLMSLKRKEKGVVFGSPLTEEGIAQIYQLIEYLHKNLRVEGLFRVPGNSVRQQILRDALNNGMDIDLESGEFHSNDVATLLKMFLGELPEPLLTHKHFHVHLKIADLMQFDDKGNKTNVPDKQRQIEALQLLFLILPPPNRNLLKLLLDLLYQTAKKQDKNKMSAYNLALMFAPHVLWPKNVTANDLQENITKLNNGMAFMIKHSQKLFKDDLDLAASCHTRSFQLARSQKWSRVDSCSHQEETQQRTEEALRELFQHVHNMPDSAKKKQLIRQFNKHSETQTPGREPSTPRVQKRTRSRSFSGLIKRKVLGNQMMSEKKSQYSTPESLAIGELKRASKENVNLLFSGSPVTMTPTRLKCSEGKKEGKKAAWSTSVAQFCSLYDTCFQACISRSELYSVSKPTDPSAIYFYTRRVPLKDPEFSCCPPSFLCRGPGVITAHREAWTCGLLAARRTVNAG</sequence>